<name>A0A6M0RXD2_9CYAN</name>
<dbReference type="InterPro" id="IPR003423">
    <property type="entry name" value="OMP_efflux"/>
</dbReference>
<keyword evidence="2" id="KW-0175">Coiled coil</keyword>
<dbReference type="PANTHER" id="PTHR30203">
    <property type="entry name" value="OUTER MEMBRANE CATION EFFLUX PROTEIN"/>
    <property type="match status" value="1"/>
</dbReference>
<evidence type="ECO:0000256" key="2">
    <source>
        <dbReference type="SAM" id="Coils"/>
    </source>
</evidence>
<dbReference type="AlphaFoldDB" id="A0A6M0RXD2"/>
<protein>
    <recommendedName>
        <fullName evidence="7">TolC family protein</fullName>
    </recommendedName>
</protein>
<evidence type="ECO:0000256" key="1">
    <source>
        <dbReference type="ARBA" id="ARBA00007613"/>
    </source>
</evidence>
<dbReference type="InterPro" id="IPR010131">
    <property type="entry name" value="MdtP/NodT-like"/>
</dbReference>
<feature type="coiled-coil region" evidence="2">
    <location>
        <begin position="426"/>
        <end position="460"/>
    </location>
</feature>
<gene>
    <name evidence="5" type="ORF">DXZ20_35245</name>
</gene>
<keyword evidence="4" id="KW-0732">Signal</keyword>
<feature type="compositionally biased region" description="Low complexity" evidence="3">
    <location>
        <begin position="49"/>
        <end position="63"/>
    </location>
</feature>
<dbReference type="RefSeq" id="WP_163703139.1">
    <property type="nucleotide sequence ID" value="NZ_QXHD01000004.1"/>
</dbReference>
<evidence type="ECO:0000313" key="6">
    <source>
        <dbReference type="Proteomes" id="UP000481033"/>
    </source>
</evidence>
<dbReference type="EMBL" id="QXHD01000004">
    <property type="protein sequence ID" value="NEZ60806.1"/>
    <property type="molecule type" value="Genomic_DNA"/>
</dbReference>
<feature type="signal peptide" evidence="4">
    <location>
        <begin position="1"/>
        <end position="26"/>
    </location>
</feature>
<comment type="caution">
    <text evidence="5">The sequence shown here is derived from an EMBL/GenBank/DDBJ whole genome shotgun (WGS) entry which is preliminary data.</text>
</comment>
<evidence type="ECO:0000313" key="5">
    <source>
        <dbReference type="EMBL" id="NEZ60806.1"/>
    </source>
</evidence>
<evidence type="ECO:0008006" key="7">
    <source>
        <dbReference type="Google" id="ProtNLM"/>
    </source>
</evidence>
<reference evidence="5 6" key="1">
    <citation type="journal article" date="2020" name="Microb. Ecol.">
        <title>Ecogenomics of the Marine Benthic Filamentous Cyanobacterium Adonisia.</title>
        <authorList>
            <person name="Walter J.M."/>
            <person name="Coutinho F.H."/>
            <person name="Leomil L."/>
            <person name="Hargreaves P.I."/>
            <person name="Campeao M.E."/>
            <person name="Vieira V.V."/>
            <person name="Silva B.S."/>
            <person name="Fistarol G.O."/>
            <person name="Salomon P.S."/>
            <person name="Sawabe T."/>
            <person name="Mino S."/>
            <person name="Hosokawa M."/>
            <person name="Miyashita H."/>
            <person name="Maruyama F."/>
            <person name="van Verk M.C."/>
            <person name="Dutilh B.E."/>
            <person name="Thompson C.C."/>
            <person name="Thompson F.L."/>
        </authorList>
    </citation>
    <scope>NUCLEOTIDE SEQUENCE [LARGE SCALE GENOMIC DNA]</scope>
    <source>
        <strain evidence="5 6">CCMR0081</strain>
    </source>
</reference>
<dbReference type="Pfam" id="PF02321">
    <property type="entry name" value="OEP"/>
    <property type="match status" value="1"/>
</dbReference>
<proteinExistence type="inferred from homology"/>
<dbReference type="SUPFAM" id="SSF56954">
    <property type="entry name" value="Outer membrane efflux proteins (OEP)"/>
    <property type="match status" value="1"/>
</dbReference>
<organism evidence="5 6">
    <name type="scientific">Adonisia turfae CCMR0081</name>
    <dbReference type="NCBI Taxonomy" id="2292702"/>
    <lineage>
        <taxon>Bacteria</taxon>
        <taxon>Bacillati</taxon>
        <taxon>Cyanobacteriota</taxon>
        <taxon>Adonisia</taxon>
        <taxon>Adonisia turfae</taxon>
    </lineage>
</organism>
<keyword evidence="6" id="KW-1185">Reference proteome</keyword>
<dbReference type="GO" id="GO:0015562">
    <property type="term" value="F:efflux transmembrane transporter activity"/>
    <property type="evidence" value="ECO:0007669"/>
    <property type="project" value="InterPro"/>
</dbReference>
<evidence type="ECO:0000256" key="4">
    <source>
        <dbReference type="SAM" id="SignalP"/>
    </source>
</evidence>
<dbReference type="Proteomes" id="UP000481033">
    <property type="component" value="Unassembled WGS sequence"/>
</dbReference>
<evidence type="ECO:0000256" key="3">
    <source>
        <dbReference type="SAM" id="MobiDB-lite"/>
    </source>
</evidence>
<accession>A0A6M0RXD2</accession>
<feature type="chain" id="PRO_5026888623" description="TolC family protein" evidence="4">
    <location>
        <begin position="27"/>
        <end position="526"/>
    </location>
</feature>
<comment type="similarity">
    <text evidence="1">Belongs to the outer membrane factor (OMF) (TC 1.B.17) family.</text>
</comment>
<sequence>MRFQNQLHIFLMASALATSMLQPAVAQPVTQLPELPPTPNSQSERESDSSPSIEPSTESPSAPLLAPSETQNNPAQTLALTQSDVVTLLLQNNRELRNAALERIAQQQDLREAESIFTPDLTPTLSLGLSDRTADTTEITREARLGGELLTPLGTTLEVTVDLIEDQEVDVTVTQPLLRGAGRAVNTSSVKIARLQETSNQLNLQQRLITDITGGINTYHALIRAQASLQIQQLSFETQQQQRRSIEALVEAGRRARFELVEIDANLAATETNVLEAENALQQAKSDLLNLLDLDDSLEITIPEEALATLSTVAEDSEVPSLEELVEIAYGNRPDYRQAQLDLEIAEINGVVATDNRRWNLDLRANASTREFSEASTELVLTRLLEDESTETALLRNRVSQQQLQNDLDRLESDIQLDVADQLRDVESARNRIEVTRLARELAEQRLENARARARRGRTRDIFEVLELQNDLVEAQNSEVTAAIDFADAIASLNQSLGTTLDVWSVQVEESQLLMVPESLESDEDE</sequence>
<dbReference type="Gene3D" id="1.20.1600.10">
    <property type="entry name" value="Outer membrane efflux proteins (OEP)"/>
    <property type="match status" value="1"/>
</dbReference>
<feature type="region of interest" description="Disordered" evidence="3">
    <location>
        <begin position="31"/>
        <end position="72"/>
    </location>
</feature>
<dbReference type="PANTHER" id="PTHR30203:SF30">
    <property type="entry name" value="OUTER MEMBRANE PROTEIN-RELATED"/>
    <property type="match status" value="1"/>
</dbReference>
<feature type="coiled-coil region" evidence="2">
    <location>
        <begin position="260"/>
        <end position="294"/>
    </location>
</feature>